<keyword evidence="2" id="KW-1185">Reference proteome</keyword>
<dbReference type="EMBL" id="KB446555">
    <property type="protein sequence ID" value="EME88176.1"/>
    <property type="molecule type" value="Genomic_DNA"/>
</dbReference>
<accession>N1Q8S8</accession>
<dbReference type="VEuPathDB" id="FungiDB:MYCFIDRAFT_205926"/>
<gene>
    <name evidence="1" type="ORF">MYCFIDRAFT_205926</name>
</gene>
<reference evidence="1 2" key="1">
    <citation type="journal article" date="2012" name="PLoS Pathog.">
        <title>Diverse lifestyles and strategies of plant pathogenesis encoded in the genomes of eighteen Dothideomycetes fungi.</title>
        <authorList>
            <person name="Ohm R.A."/>
            <person name="Feau N."/>
            <person name="Henrissat B."/>
            <person name="Schoch C.L."/>
            <person name="Horwitz B.A."/>
            <person name="Barry K.W."/>
            <person name="Condon B.J."/>
            <person name="Copeland A.C."/>
            <person name="Dhillon B."/>
            <person name="Glaser F."/>
            <person name="Hesse C.N."/>
            <person name="Kosti I."/>
            <person name="LaButti K."/>
            <person name="Lindquist E.A."/>
            <person name="Lucas S."/>
            <person name="Salamov A.A."/>
            <person name="Bradshaw R.E."/>
            <person name="Ciuffetti L."/>
            <person name="Hamelin R.C."/>
            <person name="Kema G.H.J."/>
            <person name="Lawrence C."/>
            <person name="Scott J.A."/>
            <person name="Spatafora J.W."/>
            <person name="Turgeon B.G."/>
            <person name="de Wit P.J.G.M."/>
            <person name="Zhong S."/>
            <person name="Goodwin S.B."/>
            <person name="Grigoriev I.V."/>
        </authorList>
    </citation>
    <scope>NUCLEOTIDE SEQUENCE [LARGE SCALE GENOMIC DNA]</scope>
    <source>
        <strain evidence="1 2">CIRAD86</strain>
    </source>
</reference>
<dbReference type="KEGG" id="pfj:MYCFIDRAFT_205926"/>
<sequence>MSICHRDVEYWRVLGGCLCIMGMAMAMAMAMATAKAVAMAMLPMVLKWQRKDEAAGMRVRSEGGTAAVASCAGSNFKQASAGQDDARWIRTGEREVGLAENGKAANGGRRAAGGGRARMKRWPQLPALALLPDARDPFRTHTPWWTVMAVAMEAVSMDSSMDVVALISLTLFGNIPVCVYKLQAVCICTLVTGAIARGLSVAMYYSNTLALPLTGRAPAKPLESVIHDHIHTYMKKSRRCVTSRLPAPFPPFRCDAIVQVLANARTIIPTSSPVKTRRHPAFLAYGSRSVGALNPFDSNAYKFVGLGGNTETEVPVYRYLKQGVLRRQVPTRNSAHGESPAPCEDASCIVHCKNSRQNGRPEALQYAIWNDYPAEVRVNDTVDYSCLCFRYSGSSSSASEL</sequence>
<evidence type="ECO:0000313" key="2">
    <source>
        <dbReference type="Proteomes" id="UP000016932"/>
    </source>
</evidence>
<protein>
    <submittedName>
        <fullName evidence="1">Uncharacterized protein</fullName>
    </submittedName>
</protein>
<dbReference type="HOGENOM" id="CLU_687218_0_0_1"/>
<dbReference type="GeneID" id="19336445"/>
<proteinExistence type="predicted"/>
<dbReference type="AlphaFoldDB" id="N1Q8S8"/>
<name>N1Q8S8_PSEFD</name>
<dbReference type="RefSeq" id="XP_007921324.1">
    <property type="nucleotide sequence ID" value="XM_007923133.1"/>
</dbReference>
<organism evidence="1 2">
    <name type="scientific">Pseudocercospora fijiensis (strain CIRAD86)</name>
    <name type="common">Black leaf streak disease fungus</name>
    <name type="synonym">Mycosphaerella fijiensis</name>
    <dbReference type="NCBI Taxonomy" id="383855"/>
    <lineage>
        <taxon>Eukaryota</taxon>
        <taxon>Fungi</taxon>
        <taxon>Dikarya</taxon>
        <taxon>Ascomycota</taxon>
        <taxon>Pezizomycotina</taxon>
        <taxon>Dothideomycetes</taxon>
        <taxon>Dothideomycetidae</taxon>
        <taxon>Mycosphaerellales</taxon>
        <taxon>Mycosphaerellaceae</taxon>
        <taxon>Pseudocercospora</taxon>
    </lineage>
</organism>
<evidence type="ECO:0000313" key="1">
    <source>
        <dbReference type="EMBL" id="EME88176.1"/>
    </source>
</evidence>
<dbReference type="Proteomes" id="UP000016932">
    <property type="component" value="Unassembled WGS sequence"/>
</dbReference>